<keyword evidence="3" id="KW-1185">Reference proteome</keyword>
<dbReference type="Pfam" id="PF00561">
    <property type="entry name" value="Abhydrolase_1"/>
    <property type="match status" value="1"/>
</dbReference>
<dbReference type="EMBL" id="JACBKZ010000002">
    <property type="protein sequence ID" value="KAF5956967.1"/>
    <property type="molecule type" value="Genomic_DNA"/>
</dbReference>
<comment type="caution">
    <text evidence="2">The sequence shown here is derived from an EMBL/GenBank/DDBJ whole genome shotgun (WGS) entry which is preliminary data.</text>
</comment>
<dbReference type="Gene3D" id="3.40.50.1820">
    <property type="entry name" value="alpha/beta hydrolase"/>
    <property type="match status" value="1"/>
</dbReference>
<gene>
    <name evidence="2" type="ORF">HYC85_004192</name>
</gene>
<dbReference type="Proteomes" id="UP000593564">
    <property type="component" value="Unassembled WGS sequence"/>
</dbReference>
<dbReference type="GO" id="GO:0016787">
    <property type="term" value="F:hydrolase activity"/>
    <property type="evidence" value="ECO:0007669"/>
    <property type="project" value="UniProtKB-ARBA"/>
</dbReference>
<evidence type="ECO:0000313" key="2">
    <source>
        <dbReference type="EMBL" id="KAF5956967.1"/>
    </source>
</evidence>
<dbReference type="SUPFAM" id="SSF53474">
    <property type="entry name" value="alpha/beta-Hydrolases"/>
    <property type="match status" value="1"/>
</dbReference>
<dbReference type="PANTHER" id="PTHR43139:SF37">
    <property type="entry name" value="ALPHA_BETA-HYDROLASES SUPERFAMILY PROTEIN"/>
    <property type="match status" value="1"/>
</dbReference>
<proteinExistence type="predicted"/>
<dbReference type="PRINTS" id="PR00111">
    <property type="entry name" value="ABHYDROLASE"/>
</dbReference>
<accession>A0A7J7HX28</accession>
<feature type="domain" description="AB hydrolase-1" evidence="1">
    <location>
        <begin position="97"/>
        <end position="200"/>
    </location>
</feature>
<dbReference type="AlphaFoldDB" id="A0A7J7HX28"/>
<dbReference type="InterPro" id="IPR000073">
    <property type="entry name" value="AB_hydrolase_1"/>
</dbReference>
<evidence type="ECO:0000259" key="1">
    <source>
        <dbReference type="Pfam" id="PF00561"/>
    </source>
</evidence>
<dbReference type="PANTHER" id="PTHR43139">
    <property type="entry name" value="SI:DKEY-122A22.2"/>
    <property type="match status" value="1"/>
</dbReference>
<dbReference type="InterPro" id="IPR052370">
    <property type="entry name" value="Meta-cleavage_hydrolase"/>
</dbReference>
<evidence type="ECO:0000313" key="3">
    <source>
        <dbReference type="Proteomes" id="UP000593564"/>
    </source>
</evidence>
<name>A0A7J7HX28_CAMSI</name>
<reference evidence="3" key="1">
    <citation type="journal article" date="2020" name="Nat. Commun.">
        <title>Genome assembly of wild tea tree DASZ reveals pedigree and selection history of tea varieties.</title>
        <authorList>
            <person name="Zhang W."/>
            <person name="Zhang Y."/>
            <person name="Qiu H."/>
            <person name="Guo Y."/>
            <person name="Wan H."/>
            <person name="Zhang X."/>
            <person name="Scossa F."/>
            <person name="Alseekh S."/>
            <person name="Zhang Q."/>
            <person name="Wang P."/>
            <person name="Xu L."/>
            <person name="Schmidt M.H."/>
            <person name="Jia X."/>
            <person name="Li D."/>
            <person name="Zhu A."/>
            <person name="Guo F."/>
            <person name="Chen W."/>
            <person name="Ni D."/>
            <person name="Usadel B."/>
            <person name="Fernie A.R."/>
            <person name="Wen W."/>
        </authorList>
    </citation>
    <scope>NUCLEOTIDE SEQUENCE [LARGE SCALE GENOMIC DNA]</scope>
    <source>
        <strain evidence="3">cv. G240</strain>
    </source>
</reference>
<sequence>MASQLPIHPSTMDLFQFDCKKWFDDLHSVYLSIKIATSQFIELGLSHMNRFPFIVTIVDAMISLYYRSCGLSPCTVDLDDHTTMHYWTANHRQFNKPVLVLIHGYGSTSTWQFIRQVGQLSESFNLHIPDLLFFGKSYSKQSDRTVEFQAACVGQGLKRLGVERFSVYALSYGGWVGYQMAHIYPEMVEKLVIVGSGIGFTEAQKREHQMGRKWTDMLCPEKPDDMRFLTAITIYKYTISKWVPDFFLREFLIVMFKNYKKERLELVEYLLAKKADSDLPILTQETLLIWGDKDNIFPPCLGHQLQRHLGPKSKLKIIKDTGHAANVESPHLLNDLIKSFVLGSPKLDV</sequence>
<dbReference type="InterPro" id="IPR029058">
    <property type="entry name" value="AB_hydrolase_fold"/>
</dbReference>
<protein>
    <recommendedName>
        <fullName evidence="1">AB hydrolase-1 domain-containing protein</fullName>
    </recommendedName>
</protein>
<organism evidence="2 3">
    <name type="scientific">Camellia sinensis</name>
    <name type="common">Tea plant</name>
    <name type="synonym">Thea sinensis</name>
    <dbReference type="NCBI Taxonomy" id="4442"/>
    <lineage>
        <taxon>Eukaryota</taxon>
        <taxon>Viridiplantae</taxon>
        <taxon>Streptophyta</taxon>
        <taxon>Embryophyta</taxon>
        <taxon>Tracheophyta</taxon>
        <taxon>Spermatophyta</taxon>
        <taxon>Magnoliopsida</taxon>
        <taxon>eudicotyledons</taxon>
        <taxon>Gunneridae</taxon>
        <taxon>Pentapetalae</taxon>
        <taxon>asterids</taxon>
        <taxon>Ericales</taxon>
        <taxon>Theaceae</taxon>
        <taxon>Camellia</taxon>
    </lineage>
</organism>
<reference evidence="2 3" key="2">
    <citation type="submission" date="2020-07" db="EMBL/GenBank/DDBJ databases">
        <title>Genome assembly of wild tea tree DASZ reveals pedigree and selection history of tea varieties.</title>
        <authorList>
            <person name="Zhang W."/>
        </authorList>
    </citation>
    <scope>NUCLEOTIDE SEQUENCE [LARGE SCALE GENOMIC DNA]</scope>
    <source>
        <strain evidence="3">cv. G240</strain>
        <tissue evidence="2">Leaf</tissue>
    </source>
</reference>